<protein>
    <submittedName>
        <fullName evidence="2">Uncharacterized protein</fullName>
    </submittedName>
</protein>
<reference evidence="2 3" key="1">
    <citation type="submission" date="2017-11" db="EMBL/GenBank/DDBJ databases">
        <title>De novo assembly and phasing of dikaryotic genomes from two isolates of Puccinia coronata f. sp. avenae, the causal agent of oat crown rust.</title>
        <authorList>
            <person name="Miller M.E."/>
            <person name="Zhang Y."/>
            <person name="Omidvar V."/>
            <person name="Sperschneider J."/>
            <person name="Schwessinger B."/>
            <person name="Raley C."/>
            <person name="Palmer J.M."/>
            <person name="Garnica D."/>
            <person name="Upadhyaya N."/>
            <person name="Rathjen J."/>
            <person name="Taylor J.M."/>
            <person name="Park R.F."/>
            <person name="Dodds P.N."/>
            <person name="Hirsch C.D."/>
            <person name="Kianian S.F."/>
            <person name="Figueroa M."/>
        </authorList>
    </citation>
    <scope>NUCLEOTIDE SEQUENCE [LARGE SCALE GENOMIC DNA]</scope>
    <source>
        <strain evidence="2">12SD80</strain>
    </source>
</reference>
<gene>
    <name evidence="2" type="ORF">PCASD_20433</name>
</gene>
<dbReference type="AlphaFoldDB" id="A0A2N5TQP8"/>
<name>A0A2N5TQP8_9BASI</name>
<sequence>MSDYHFICPISYDSPTNSHVLTLPNCPSSATLQFGPETPIPSSVTMMSGHSDSANSNNAPSSVTLQSVQSDHVSVQSDHAHNNIQVLDVESDNIHTNPPIDRNANNQSEDENEFSGKPMKIMIGLKLFIAKKTTHKKKTWGPVNSTHDFPITVTVGKTSFESFQKLVARACDNQFNNTGTIILKGLSACPQGILWYGSIARAPSFAKKDHFKIDAPLPYNEWLEAACTLGCAEVALAIHMTNPAKIAQRAKMEDLLAAQALKDKASRAAKRKVTNADSEGKESKDLDAEEWDTINVYMKRLFKEHLINAKYNQHTPVYVNPSNPRRYILLTVDACQEWAKALVDQKDGASITSPPRTLAYINLSEAKHA</sequence>
<accession>A0A2N5TQP8</accession>
<comment type="caution">
    <text evidence="2">The sequence shown here is derived from an EMBL/GenBank/DDBJ whole genome shotgun (WGS) entry which is preliminary data.</text>
</comment>
<dbReference type="EMBL" id="PGCI01000390">
    <property type="protein sequence ID" value="PLW27819.1"/>
    <property type="molecule type" value="Genomic_DNA"/>
</dbReference>
<organism evidence="2 3">
    <name type="scientific">Puccinia coronata f. sp. avenae</name>
    <dbReference type="NCBI Taxonomy" id="200324"/>
    <lineage>
        <taxon>Eukaryota</taxon>
        <taxon>Fungi</taxon>
        <taxon>Dikarya</taxon>
        <taxon>Basidiomycota</taxon>
        <taxon>Pucciniomycotina</taxon>
        <taxon>Pucciniomycetes</taxon>
        <taxon>Pucciniales</taxon>
        <taxon>Pucciniaceae</taxon>
        <taxon>Puccinia</taxon>
    </lineage>
</organism>
<evidence type="ECO:0000313" key="3">
    <source>
        <dbReference type="Proteomes" id="UP000235392"/>
    </source>
</evidence>
<evidence type="ECO:0000313" key="2">
    <source>
        <dbReference type="EMBL" id="PLW27819.1"/>
    </source>
</evidence>
<feature type="region of interest" description="Disordered" evidence="1">
    <location>
        <begin position="94"/>
        <end position="114"/>
    </location>
</feature>
<feature type="compositionally biased region" description="Polar residues" evidence="1">
    <location>
        <begin position="40"/>
        <end position="50"/>
    </location>
</feature>
<feature type="compositionally biased region" description="Low complexity" evidence="1">
    <location>
        <begin position="51"/>
        <end position="62"/>
    </location>
</feature>
<feature type="region of interest" description="Disordered" evidence="1">
    <location>
        <begin position="37"/>
        <end position="62"/>
    </location>
</feature>
<proteinExistence type="predicted"/>
<evidence type="ECO:0000256" key="1">
    <source>
        <dbReference type="SAM" id="MobiDB-lite"/>
    </source>
</evidence>
<dbReference type="Proteomes" id="UP000235392">
    <property type="component" value="Unassembled WGS sequence"/>
</dbReference>